<feature type="transmembrane region" description="Helical" evidence="1">
    <location>
        <begin position="51"/>
        <end position="75"/>
    </location>
</feature>
<feature type="transmembrane region" description="Helical" evidence="1">
    <location>
        <begin position="143"/>
        <end position="165"/>
    </location>
</feature>
<feature type="transmembrane region" description="Helical" evidence="1">
    <location>
        <begin position="20"/>
        <end position="39"/>
    </location>
</feature>
<protein>
    <submittedName>
        <fullName evidence="2">Unannotated protein</fullName>
    </submittedName>
</protein>
<accession>A0A6J7EBW2</accession>
<reference evidence="2" key="1">
    <citation type="submission" date="2020-05" db="EMBL/GenBank/DDBJ databases">
        <authorList>
            <person name="Chiriac C."/>
            <person name="Salcher M."/>
            <person name="Ghai R."/>
            <person name="Kavagutti S V."/>
        </authorList>
    </citation>
    <scope>NUCLEOTIDE SEQUENCE</scope>
</reference>
<feature type="transmembrane region" description="Helical" evidence="1">
    <location>
        <begin position="172"/>
        <end position="190"/>
    </location>
</feature>
<feature type="transmembrane region" description="Helical" evidence="1">
    <location>
        <begin position="225"/>
        <end position="243"/>
    </location>
</feature>
<sequence>MIDLVRSEWIKLHTVRVNYVLGIIGAAFPLIVVVLVAALSGEPELRFGNDLVRIVIDTMVISAILFGVIGALNLTSEYSHGTIRTTFAAVPQRATLLLVKAGVSLAATTIFATIVMIVTYGIGAIILSGRNAQLSIDGNGRTALIGIVILCGMLSLFGYGLGLIIRNSAATVAVFILWPLLLENIVRGVLSASGVHNPTPWLPYQSAFAMASSELGPGDPSRLHGGLYLGAVVVVIIAIGIVVNERRDA</sequence>
<dbReference type="AlphaFoldDB" id="A0A6J7EBW2"/>
<proteinExistence type="predicted"/>
<keyword evidence="1" id="KW-0472">Membrane</keyword>
<name>A0A6J7EBW2_9ZZZZ</name>
<organism evidence="2">
    <name type="scientific">freshwater metagenome</name>
    <dbReference type="NCBI Taxonomy" id="449393"/>
    <lineage>
        <taxon>unclassified sequences</taxon>
        <taxon>metagenomes</taxon>
        <taxon>ecological metagenomes</taxon>
    </lineage>
</organism>
<keyword evidence="1" id="KW-0812">Transmembrane</keyword>
<evidence type="ECO:0000313" key="2">
    <source>
        <dbReference type="EMBL" id="CAB4880637.1"/>
    </source>
</evidence>
<dbReference type="GO" id="GO:0140359">
    <property type="term" value="F:ABC-type transporter activity"/>
    <property type="evidence" value="ECO:0007669"/>
    <property type="project" value="InterPro"/>
</dbReference>
<dbReference type="Pfam" id="PF12730">
    <property type="entry name" value="ABC2_membrane_4"/>
    <property type="match status" value="1"/>
</dbReference>
<evidence type="ECO:0000256" key="1">
    <source>
        <dbReference type="SAM" id="Phobius"/>
    </source>
</evidence>
<gene>
    <name evidence="2" type="ORF">UFOPK3376_01489</name>
</gene>
<dbReference type="EMBL" id="CAFBLP010000034">
    <property type="protein sequence ID" value="CAB4880637.1"/>
    <property type="molecule type" value="Genomic_DNA"/>
</dbReference>
<feature type="transmembrane region" description="Helical" evidence="1">
    <location>
        <begin position="96"/>
        <end position="123"/>
    </location>
</feature>
<dbReference type="GO" id="GO:0005886">
    <property type="term" value="C:plasma membrane"/>
    <property type="evidence" value="ECO:0007669"/>
    <property type="project" value="UniProtKB-SubCell"/>
</dbReference>
<keyword evidence="1" id="KW-1133">Transmembrane helix</keyword>